<protein>
    <submittedName>
        <fullName evidence="4">Integrator complex subunit 5</fullName>
    </submittedName>
</protein>
<dbReference type="PANTHER" id="PTHR31697:SF2">
    <property type="entry name" value="INTEGRATOR COMPLEX SUBUNIT 5"/>
    <property type="match status" value="1"/>
</dbReference>
<reference evidence="4" key="1">
    <citation type="submission" date="2025-08" db="UniProtKB">
        <authorList>
            <consortium name="RefSeq"/>
        </authorList>
    </citation>
    <scope>IDENTIFICATION</scope>
    <source>
        <tissue evidence="4">Sperm</tissue>
    </source>
</reference>
<evidence type="ECO:0000259" key="2">
    <source>
        <dbReference type="Pfam" id="PF14838"/>
    </source>
</evidence>
<accession>A0AAJ7T5I6</accession>
<keyword evidence="3" id="KW-1185">Reference proteome</keyword>
<proteinExistence type="predicted"/>
<feature type="domain" description="Integrator complex subunit 5 N-terminal" evidence="1">
    <location>
        <begin position="34"/>
        <end position="248"/>
    </location>
</feature>
<dbReference type="KEGG" id="pmrn:116943144"/>
<organism evidence="3 4">
    <name type="scientific">Petromyzon marinus</name>
    <name type="common">Sea lamprey</name>
    <dbReference type="NCBI Taxonomy" id="7757"/>
    <lineage>
        <taxon>Eukaryota</taxon>
        <taxon>Metazoa</taxon>
        <taxon>Chordata</taxon>
        <taxon>Craniata</taxon>
        <taxon>Vertebrata</taxon>
        <taxon>Cyclostomata</taxon>
        <taxon>Hyperoartia</taxon>
        <taxon>Petromyzontiformes</taxon>
        <taxon>Petromyzontidae</taxon>
        <taxon>Petromyzon</taxon>
    </lineage>
</organism>
<gene>
    <name evidence="4" type="primary">INTS5</name>
</gene>
<dbReference type="InterPro" id="IPR029445">
    <property type="entry name" value="INTS5_N"/>
</dbReference>
<dbReference type="CTD" id="80789"/>
<evidence type="ECO:0000313" key="4">
    <source>
        <dbReference type="RefSeq" id="XP_032811615.1"/>
    </source>
</evidence>
<dbReference type="PANTHER" id="PTHR31697">
    <property type="entry name" value="INTEGRATOR COMPLEX SUBUNIT 5"/>
    <property type="match status" value="1"/>
</dbReference>
<evidence type="ECO:0000313" key="3">
    <source>
        <dbReference type="Proteomes" id="UP001318040"/>
    </source>
</evidence>
<dbReference type="AlphaFoldDB" id="A0AAJ7T5I6"/>
<dbReference type="RefSeq" id="XP_032811615.1">
    <property type="nucleotide sequence ID" value="XM_032955724.1"/>
</dbReference>
<dbReference type="GO" id="GO:0032039">
    <property type="term" value="C:integrator complex"/>
    <property type="evidence" value="ECO:0007669"/>
    <property type="project" value="InterPro"/>
</dbReference>
<dbReference type="InterPro" id="IPR040316">
    <property type="entry name" value="INTS5"/>
</dbReference>
<dbReference type="GeneID" id="116943144"/>
<evidence type="ECO:0000259" key="1">
    <source>
        <dbReference type="Pfam" id="PF14837"/>
    </source>
</evidence>
<dbReference type="Pfam" id="PF14837">
    <property type="entry name" value="INTS5_N"/>
    <property type="match status" value="1"/>
</dbReference>
<dbReference type="GO" id="GO:0034472">
    <property type="term" value="P:snRNA 3'-end processing"/>
    <property type="evidence" value="ECO:0007669"/>
    <property type="project" value="TreeGrafter"/>
</dbReference>
<sequence>MASAVEGGGGVGGSIPFSFTNNNNSSSTMASPQEVQHEIKAFLSGMDPVHGNKLTLRDHAKCALLLLRHLPASRGAVLEHLCGVFDEYVGNYVLEMDEQPGHSMGGGMQNLGLSLNLDDVVTDAHRTIAEFVRVNPRAWAPLISAWSVELMGRLSSKYAGRHGVPHTGSLNELLQTWMGCKATRTLMDMYVQCLASLDGPSLDACVGALLDTSVRHSPHFDWVVAHIGSSFPSTIISRVLTCGLKDFCLSGVGTQAVDPVYQDKRVAKIGSVVGILGHLAGHHADSIKQELLKLFHESLAPPDGDGRDPAGDGRLRAATVPFLLQLASLSPPLLGAVSSELMEALAPAAVLQRLQQQLTALPRDELDNMLGMAVHLVGQTGEAGAYRVLQFLVRMATPSSVISVAGSGSSGAGQDVAGATLRVGPQDVPSGVRDTCERILQLLLLNLHKMVYNRPNNRLSDTSVPFLDGLRSRVGEICVEMLRLDWKCHLWLQQLLSLLCVYGGASLATEALCHALSLARGPEELSLVVQLYAELSCSMTGLLPAAVRLSVAQVLCSGEGYMSARRVACLLNNFACLLQWDPPDGVAERALPVPAGRPLAEAVCEHLQAISRLLLHQDGQVAEACVAMLAVLPLPKTLGVCQLYNAISAGTAYFFILLHSKQAGAIGHCSRLLTKLSSVSSRGQKEVLAQLVRGAMHADNAVLFGGKTEASRTTDPISEDLQTRLLALNRKHGSAANYGLGPWIVFHAGVIGRGLKAPTEPRREPPSQDNTQWLLSLLIRCCSSSTVGACRPEPGCEAAQQLQQQQQHTRQEHPPMPINPEAARSLAVLLVESICPDVTNSELAWPPEEHARHTVERDLKIQRRFEDNPFLFQLLWLVASGRPALCYCSVLLRGLLATLLTHWEASRELRAVDSAWALEASQALIASMGEGQLLPPVLANVHELFALITPHEVHMLLLSVWQYVQDNAPLPQKFTFQPHAGQFYRDFSRDGDVGKHLTELYSVLHKNIDTLGHLLGRFQI</sequence>
<feature type="domain" description="Integrator complex subunit 5 C-terminal" evidence="2">
    <location>
        <begin position="268"/>
        <end position="1011"/>
    </location>
</feature>
<dbReference type="InterPro" id="IPR029444">
    <property type="entry name" value="INTS5_C"/>
</dbReference>
<dbReference type="Pfam" id="PF14838">
    <property type="entry name" value="INTS5_C"/>
    <property type="match status" value="1"/>
</dbReference>
<name>A0AAJ7T5I6_PETMA</name>
<dbReference type="Proteomes" id="UP001318040">
    <property type="component" value="Chromosome 17"/>
</dbReference>